<dbReference type="Proteomes" id="UP000235036">
    <property type="component" value="Unassembled WGS sequence"/>
</dbReference>
<dbReference type="RefSeq" id="WP_016868590.1">
    <property type="nucleotide sequence ID" value="NZ_CAWNVR010000622.1"/>
</dbReference>
<evidence type="ECO:0000256" key="1">
    <source>
        <dbReference type="ARBA" id="ARBA00008761"/>
    </source>
</evidence>
<evidence type="ECO:0000256" key="4">
    <source>
        <dbReference type="ARBA" id="ARBA00023172"/>
    </source>
</evidence>
<evidence type="ECO:0000259" key="5">
    <source>
        <dbReference type="Pfam" id="PF01385"/>
    </source>
</evidence>
<organism evidence="6 7">
    <name type="scientific">Fischerella muscicola CCMEE 5323</name>
    <dbReference type="NCBI Taxonomy" id="2019572"/>
    <lineage>
        <taxon>Bacteria</taxon>
        <taxon>Bacillati</taxon>
        <taxon>Cyanobacteriota</taxon>
        <taxon>Cyanophyceae</taxon>
        <taxon>Nostocales</taxon>
        <taxon>Hapalosiphonaceae</taxon>
        <taxon>Fischerella</taxon>
    </lineage>
</organism>
<comment type="caution">
    <text evidence="6">The sequence shown here is derived from an EMBL/GenBank/DDBJ whole genome shotgun (WGS) entry which is preliminary data.</text>
</comment>
<evidence type="ECO:0000313" key="7">
    <source>
        <dbReference type="Proteomes" id="UP000235036"/>
    </source>
</evidence>
<gene>
    <name evidence="6" type="ORF">CEN44_21325</name>
</gene>
<comment type="similarity">
    <text evidence="1">In the C-terminal section; belongs to the transposase 35 family.</text>
</comment>
<dbReference type="NCBIfam" id="TIGR01766">
    <property type="entry name" value="IS200/IS605 family accessory protein TnpB-like domain"/>
    <property type="match status" value="1"/>
</dbReference>
<dbReference type="Pfam" id="PF01385">
    <property type="entry name" value="OrfB_IS605"/>
    <property type="match status" value="1"/>
</dbReference>
<name>A0A2N6JYC3_FISMU</name>
<dbReference type="GO" id="GO:0003677">
    <property type="term" value="F:DNA binding"/>
    <property type="evidence" value="ECO:0007669"/>
    <property type="project" value="UniProtKB-KW"/>
</dbReference>
<keyword evidence="7" id="KW-1185">Reference proteome</keyword>
<dbReference type="NCBIfam" id="NF040570">
    <property type="entry name" value="guided_TnpB"/>
    <property type="match status" value="1"/>
</dbReference>
<dbReference type="GO" id="GO:0032196">
    <property type="term" value="P:transposition"/>
    <property type="evidence" value="ECO:0007669"/>
    <property type="project" value="UniProtKB-KW"/>
</dbReference>
<keyword evidence="3" id="KW-0238">DNA-binding</keyword>
<accession>A0A2N6JYC3</accession>
<keyword evidence="4" id="KW-0233">DNA recombination</keyword>
<dbReference type="InterPro" id="IPR010095">
    <property type="entry name" value="Cas12f1-like_TNB"/>
</dbReference>
<reference evidence="6 7" key="1">
    <citation type="submission" date="2017-08" db="EMBL/GenBank/DDBJ databases">
        <title>Genomes of Fischerella (Mastigocladus) sp. strains.</title>
        <authorList>
            <person name="Miller S.R."/>
        </authorList>
    </citation>
    <scope>NUCLEOTIDE SEQUENCE [LARGE SCALE GENOMIC DNA]</scope>
    <source>
        <strain evidence="6 7">CCMEE 5323</strain>
    </source>
</reference>
<dbReference type="InterPro" id="IPR001959">
    <property type="entry name" value="Transposase"/>
</dbReference>
<evidence type="ECO:0000256" key="2">
    <source>
        <dbReference type="ARBA" id="ARBA00022578"/>
    </source>
</evidence>
<dbReference type="GO" id="GO:0006310">
    <property type="term" value="P:DNA recombination"/>
    <property type="evidence" value="ECO:0007669"/>
    <property type="project" value="UniProtKB-KW"/>
</dbReference>
<feature type="domain" description="Probable transposase IS891/IS1136/IS1341" evidence="5">
    <location>
        <begin position="48"/>
        <end position="156"/>
    </location>
</feature>
<dbReference type="AlphaFoldDB" id="A0A2N6JYC3"/>
<evidence type="ECO:0000313" key="6">
    <source>
        <dbReference type="EMBL" id="PLZ85845.1"/>
    </source>
</evidence>
<sequence length="308" mass="34309">MIRVPLGKLCKVWFGIDSFTIPMPSNLKFDSIKELRILPRNGCFYAEFAYRLQPKKAEIKPNKVLGIDPGLNNWLTCVSNIGKSFIIDGRRLKSLNQFYNKRVATLKEGKPQDYWDDELAGICEKRNRQMRDAINKAARFVVNWCLKNRIGTVVFGWNVGIKDGINIGAKNNQQFVQIPTARLKNRLADLLQQYGIAFVETEEAYTSAASFLDGDSLPAFGEKPEGWAAASGKRVKRGLYRSAFMLAPPSADANGGANIMAKVATQLGFSLAEVGRAALTLPQRYDVFSDLSKAYREKCEATCIHAVA</sequence>
<evidence type="ECO:0000256" key="3">
    <source>
        <dbReference type="ARBA" id="ARBA00023125"/>
    </source>
</evidence>
<proteinExistence type="inferred from homology"/>
<protein>
    <submittedName>
        <fullName evidence="6">Transposase</fullName>
    </submittedName>
</protein>
<dbReference type="EMBL" id="NRQW01000500">
    <property type="protein sequence ID" value="PLZ85845.1"/>
    <property type="molecule type" value="Genomic_DNA"/>
</dbReference>
<keyword evidence="2" id="KW-0815">Transposition</keyword>